<reference evidence="12 13" key="1">
    <citation type="journal article" date="2019" name="Sci. Rep.">
        <title>Comparative genomics of chytrid fungi reveal insights into the obligate biotrophic and pathogenic lifestyle of Synchytrium endobioticum.</title>
        <authorList>
            <person name="van de Vossenberg B.T.L.H."/>
            <person name="Warris S."/>
            <person name="Nguyen H.D.T."/>
            <person name="van Gent-Pelzer M.P.E."/>
            <person name="Joly D.L."/>
            <person name="van de Geest H.C."/>
            <person name="Bonants P.J.M."/>
            <person name="Smith D.S."/>
            <person name="Levesque C.A."/>
            <person name="van der Lee T.A.J."/>
        </authorList>
    </citation>
    <scope>NUCLEOTIDE SEQUENCE [LARGE SCALE GENOMIC DNA]</scope>
    <source>
        <strain evidence="12 13">JEL517</strain>
    </source>
</reference>
<dbReference type="SMART" id="SM00028">
    <property type="entry name" value="TPR"/>
    <property type="match status" value="8"/>
</dbReference>
<evidence type="ECO:0000256" key="4">
    <source>
        <dbReference type="ARBA" id="ARBA00015841"/>
    </source>
</evidence>
<comment type="pathway">
    <text evidence="2">Protein modification; protein glycosylation.</text>
</comment>
<organism evidence="12 13">
    <name type="scientific">Synchytrium microbalum</name>
    <dbReference type="NCBI Taxonomy" id="1806994"/>
    <lineage>
        <taxon>Eukaryota</taxon>
        <taxon>Fungi</taxon>
        <taxon>Fungi incertae sedis</taxon>
        <taxon>Chytridiomycota</taxon>
        <taxon>Chytridiomycota incertae sedis</taxon>
        <taxon>Chytridiomycetes</taxon>
        <taxon>Synchytriales</taxon>
        <taxon>Synchytriaceae</taxon>
        <taxon>Synchytrium</taxon>
    </lineage>
</organism>
<dbReference type="EMBL" id="QEAO01000007">
    <property type="protein sequence ID" value="TPX35639.1"/>
    <property type="molecule type" value="Genomic_DNA"/>
</dbReference>
<evidence type="ECO:0000256" key="5">
    <source>
        <dbReference type="ARBA" id="ARBA00022676"/>
    </source>
</evidence>
<dbReference type="PANTHER" id="PTHR13036">
    <property type="entry name" value="BETA1,4 MANNOSYLTRANSFERASE"/>
    <property type="match status" value="1"/>
</dbReference>
<evidence type="ECO:0000256" key="1">
    <source>
        <dbReference type="ARBA" id="ARBA00004389"/>
    </source>
</evidence>
<evidence type="ECO:0000256" key="9">
    <source>
        <dbReference type="ARBA" id="ARBA00022989"/>
    </source>
</evidence>
<dbReference type="OrthoDB" id="614844at2759"/>
<dbReference type="AlphaFoldDB" id="A0A507C901"/>
<keyword evidence="7" id="KW-0812">Transmembrane</keyword>
<sequence>MPRTQHFTEERIQDHDEVCVADLPANIHIPPAVRLQLYQAEKDNLLGLVHLYSATESTKDSFLASQLFARAAFLIPNEPSYLLHRALALLRLGDVLLALPVAIAARELAKQQFPNHGGVFLGRILAQIYLCHAGKRLKANKFREVLDAIEKASQVSPLSFDALWMRAQSYIALDVRAPCIETLSLLIAMRPSNPELYAQRATMHKAMNNPVSAFHDICSLISLFPQHPDIRDLQIYMSESIVALKNRASACEIQDDLPGAIAALSLILEMDGGDRMSLLKRGILYARTGLGNQAVNDLGRFLSDPTRDSTRDAEAKLELSKICVFRAQQSLQTHDKGTAMQFCNKAVEFDSHYPDALRLRAELFHGRKELERAIQDMRAAHILSNKTDKTINERLATFYSESGDYKLAHGDFSNALVEYTLAIDIDQKHVHAFWGRAKASLGLQDPEAARRDVQQVLMLEPRHPAAVAASNALNERTTLTRPFPTRKLNKLQPAREYQFQLSQNNMIIELTLLALLILILYLLSRRTPRTNNAIVLLVLGDLGHSPRMQHHALTFANLGYHVYFIGYAGSLPSQEIIHHDEIECVYIPAPVRMQDGMSFIMYVLVGVKRVLVQAWDVWSVLMREPVGSAGIVLVQNPPALPTLGIITLISWYTACKFIIDWHNFGFTIMAMRLRKGHVYEMLFARFAHGHLTVTRAMKNVLVKDWRVSSPIHIYYDRPLPTFHPLTTSQKTTFKTTHLIPLTSPLLISSTSWTEDEDFSLLYNALALYEASPDPLPHITVIITGKGPLRASFESKIAIQEWEKVEFRFEWLTREEYPLLVGCADVGVCLHTSSSGLDLPMKVVDMFGMGVPVCAVGYECLDELVKHDVNGFVFTSSEELFERIKELLSGWPNKTRTLSRLTNGVSMTRTETWGQETDSQQELHAFIKTVSS</sequence>
<evidence type="ECO:0000256" key="2">
    <source>
        <dbReference type="ARBA" id="ARBA00004922"/>
    </source>
</evidence>
<dbReference type="InterPro" id="IPR011990">
    <property type="entry name" value="TPR-like_helical_dom_sf"/>
</dbReference>
<dbReference type="STRING" id="1806994.A0A507C901"/>
<dbReference type="SUPFAM" id="SSF53756">
    <property type="entry name" value="UDP-Glycosyltransferase/glycogen phosphorylase"/>
    <property type="match status" value="1"/>
</dbReference>
<evidence type="ECO:0000256" key="6">
    <source>
        <dbReference type="ARBA" id="ARBA00022679"/>
    </source>
</evidence>
<dbReference type="EC" id="2.4.1.142" evidence="3"/>
<keyword evidence="8" id="KW-0256">Endoplasmic reticulum</keyword>
<dbReference type="GO" id="GO:0004578">
    <property type="term" value="F:chitobiosyldiphosphodolichol beta-mannosyltransferase activity"/>
    <property type="evidence" value="ECO:0007669"/>
    <property type="project" value="UniProtKB-EC"/>
</dbReference>
<evidence type="ECO:0000313" key="13">
    <source>
        <dbReference type="Proteomes" id="UP000319731"/>
    </source>
</evidence>
<keyword evidence="6 12" id="KW-0808">Transferase</keyword>
<dbReference type="InterPro" id="IPR026051">
    <property type="entry name" value="ALG1-like"/>
</dbReference>
<dbReference type="Gene3D" id="1.25.40.10">
    <property type="entry name" value="Tetratricopeptide repeat domain"/>
    <property type="match status" value="3"/>
</dbReference>
<evidence type="ECO:0000256" key="10">
    <source>
        <dbReference type="ARBA" id="ARBA00023136"/>
    </source>
</evidence>
<comment type="function">
    <text evidence="11">Participates in the formation of the lipid-linked precursor oligosaccharide for N-glycosylation. Involved in assembling the dolichol-pyrophosphate-GlcNAc(2)-Man(5) intermediate on the cytoplasmic surface of the ER.</text>
</comment>
<evidence type="ECO:0000256" key="8">
    <source>
        <dbReference type="ARBA" id="ARBA00022824"/>
    </source>
</evidence>
<dbReference type="PANTHER" id="PTHR13036:SF0">
    <property type="entry name" value="CHITOBIOSYLDIPHOSPHODOLICHOL BETA-MANNOSYLTRANSFERASE"/>
    <property type="match status" value="1"/>
</dbReference>
<dbReference type="GO" id="GO:0005789">
    <property type="term" value="C:endoplasmic reticulum membrane"/>
    <property type="evidence" value="ECO:0007669"/>
    <property type="project" value="UniProtKB-SubCell"/>
</dbReference>
<protein>
    <recommendedName>
        <fullName evidence="4">Chitobiosyldiphosphodolichol beta-mannosyltransferase</fullName>
        <ecNumber evidence="3">2.4.1.142</ecNumber>
    </recommendedName>
</protein>
<evidence type="ECO:0000256" key="11">
    <source>
        <dbReference type="ARBA" id="ARBA00024899"/>
    </source>
</evidence>
<dbReference type="Pfam" id="PF13692">
    <property type="entry name" value="Glyco_trans_1_4"/>
    <property type="match status" value="1"/>
</dbReference>
<comment type="caution">
    <text evidence="12">The sequence shown here is derived from an EMBL/GenBank/DDBJ whole genome shotgun (WGS) entry which is preliminary data.</text>
</comment>
<accession>A0A507C901</accession>
<evidence type="ECO:0000313" key="12">
    <source>
        <dbReference type="EMBL" id="TPX35639.1"/>
    </source>
</evidence>
<dbReference type="Proteomes" id="UP000319731">
    <property type="component" value="Unassembled WGS sequence"/>
</dbReference>
<keyword evidence="10" id="KW-0472">Membrane</keyword>
<comment type="subcellular location">
    <subcellularLocation>
        <location evidence="1">Endoplasmic reticulum membrane</location>
        <topology evidence="1">Single-pass membrane protein</topology>
    </subcellularLocation>
</comment>
<dbReference type="InterPro" id="IPR019734">
    <property type="entry name" value="TPR_rpt"/>
</dbReference>
<name>A0A507C901_9FUNG</name>
<keyword evidence="9" id="KW-1133">Transmembrane helix</keyword>
<dbReference type="SUPFAM" id="SSF48452">
    <property type="entry name" value="TPR-like"/>
    <property type="match status" value="1"/>
</dbReference>
<keyword evidence="5 12" id="KW-0328">Glycosyltransferase</keyword>
<gene>
    <name evidence="12" type="primary">ALG1</name>
    <name evidence="12" type="ORF">SmJEL517_g01988</name>
</gene>
<evidence type="ECO:0000256" key="3">
    <source>
        <dbReference type="ARBA" id="ARBA00012611"/>
    </source>
</evidence>
<dbReference type="RefSeq" id="XP_031026071.1">
    <property type="nucleotide sequence ID" value="XM_031167916.1"/>
</dbReference>
<keyword evidence="13" id="KW-1185">Reference proteome</keyword>
<dbReference type="GeneID" id="42003213"/>
<evidence type="ECO:0000256" key="7">
    <source>
        <dbReference type="ARBA" id="ARBA00022692"/>
    </source>
</evidence>
<proteinExistence type="predicted"/>
<dbReference type="Gene3D" id="3.40.50.2000">
    <property type="entry name" value="Glycogen Phosphorylase B"/>
    <property type="match status" value="1"/>
</dbReference>